<accession>A0A914QXQ2</accession>
<reference evidence="3" key="1">
    <citation type="submission" date="2022-11" db="UniProtKB">
        <authorList>
            <consortium name="WormBaseParasite"/>
        </authorList>
    </citation>
    <scope>IDENTIFICATION</scope>
</reference>
<dbReference type="Proteomes" id="UP000887578">
    <property type="component" value="Unplaced"/>
</dbReference>
<evidence type="ECO:0000313" key="3">
    <source>
        <dbReference type="WBParaSite" id="PDA_v2.g9083.t1"/>
    </source>
</evidence>
<evidence type="ECO:0000256" key="1">
    <source>
        <dbReference type="SAM" id="MobiDB-lite"/>
    </source>
</evidence>
<dbReference type="AlphaFoldDB" id="A0A914QXQ2"/>
<feature type="region of interest" description="Disordered" evidence="1">
    <location>
        <begin position="130"/>
        <end position="161"/>
    </location>
</feature>
<organism evidence="2 3">
    <name type="scientific">Panagrolaimus davidi</name>
    <dbReference type="NCBI Taxonomy" id="227884"/>
    <lineage>
        <taxon>Eukaryota</taxon>
        <taxon>Metazoa</taxon>
        <taxon>Ecdysozoa</taxon>
        <taxon>Nematoda</taxon>
        <taxon>Chromadorea</taxon>
        <taxon>Rhabditida</taxon>
        <taxon>Tylenchina</taxon>
        <taxon>Panagrolaimomorpha</taxon>
        <taxon>Panagrolaimoidea</taxon>
        <taxon>Panagrolaimidae</taxon>
        <taxon>Panagrolaimus</taxon>
    </lineage>
</organism>
<dbReference type="WBParaSite" id="PDA_v2.g9083.t1">
    <property type="protein sequence ID" value="PDA_v2.g9083.t1"/>
    <property type="gene ID" value="PDA_v2.g9083"/>
</dbReference>
<protein>
    <submittedName>
        <fullName evidence="3">Uncharacterized protein</fullName>
    </submittedName>
</protein>
<keyword evidence="2" id="KW-1185">Reference proteome</keyword>
<feature type="region of interest" description="Disordered" evidence="1">
    <location>
        <begin position="235"/>
        <end position="262"/>
    </location>
</feature>
<feature type="compositionally biased region" description="Basic and acidic residues" evidence="1">
    <location>
        <begin position="181"/>
        <end position="204"/>
    </location>
</feature>
<name>A0A914QXQ2_9BILA</name>
<feature type="region of interest" description="Disordered" evidence="1">
    <location>
        <begin position="181"/>
        <end position="209"/>
    </location>
</feature>
<sequence length="262" mass="30097">MGKQREADMAKFEKDKKRLGLIPGVKPLPKKMKKAAGKKESEIPQRKIVMAQFFPESGVVVEIPLNMIKTLYSIKNLLPDSKHPESAQKMIDRAKQRCLDNVTRLHPETSNILDDLTNLEKALRDAEEREKQVEFAGSSVPEMASSASTRKEKNSKDKYSDIQKIDKCTLDSSEVLSRISDTKSHEVKINHSKKEEKNGQKSDKEDDEVFQYSVKVPNLGETLKNFKIQKIRVSAVEKEEQQYREPKEKAKEYGELERQKQH</sequence>
<evidence type="ECO:0000313" key="2">
    <source>
        <dbReference type="Proteomes" id="UP000887578"/>
    </source>
</evidence>
<proteinExistence type="predicted"/>
<feature type="compositionally biased region" description="Basic and acidic residues" evidence="1">
    <location>
        <begin position="149"/>
        <end position="161"/>
    </location>
</feature>